<proteinExistence type="predicted"/>
<comment type="caution">
    <text evidence="1">The sequence shown here is derived from an EMBL/GenBank/DDBJ whole genome shotgun (WGS) entry which is preliminary data.</text>
</comment>
<reference evidence="1 2" key="1">
    <citation type="submission" date="2020-08" db="EMBL/GenBank/DDBJ databases">
        <title>Genomic Encyclopedia of Type Strains, Phase III (KMG-III): the genomes of soil and plant-associated and newly described type strains.</title>
        <authorList>
            <person name="Whitman W."/>
        </authorList>
    </citation>
    <scope>NUCLEOTIDE SEQUENCE [LARGE SCALE GENOMIC DNA]</scope>
    <source>
        <strain evidence="1 2">CECT 3287</strain>
    </source>
</reference>
<evidence type="ECO:0000313" key="2">
    <source>
        <dbReference type="Proteomes" id="UP000590749"/>
    </source>
</evidence>
<name>A0A7W5AMI9_9ACTN</name>
<keyword evidence="2" id="KW-1185">Reference proteome</keyword>
<organism evidence="1 2">
    <name type="scientific">Actinoplanes campanulatus</name>
    <dbReference type="NCBI Taxonomy" id="113559"/>
    <lineage>
        <taxon>Bacteria</taxon>
        <taxon>Bacillati</taxon>
        <taxon>Actinomycetota</taxon>
        <taxon>Actinomycetes</taxon>
        <taxon>Micromonosporales</taxon>
        <taxon>Micromonosporaceae</taxon>
        <taxon>Actinoplanes</taxon>
    </lineage>
</organism>
<accession>A0A7W5AMI9</accession>
<evidence type="ECO:0000313" key="1">
    <source>
        <dbReference type="EMBL" id="MBB3099031.1"/>
    </source>
</evidence>
<dbReference type="Proteomes" id="UP000590749">
    <property type="component" value="Unassembled WGS sequence"/>
</dbReference>
<dbReference type="AlphaFoldDB" id="A0A7W5AMI9"/>
<dbReference type="EMBL" id="JACHXF010000017">
    <property type="protein sequence ID" value="MBB3099031.1"/>
    <property type="molecule type" value="Genomic_DNA"/>
</dbReference>
<dbReference type="RefSeq" id="WP_183225114.1">
    <property type="nucleotide sequence ID" value="NZ_BMPW01000020.1"/>
</dbReference>
<protein>
    <submittedName>
        <fullName evidence="1">Uncharacterized protein</fullName>
    </submittedName>
</protein>
<sequence length="87" mass="8994">MTSALPELVDDGVLHQGEPIADLFGYHGEPDCDGFDEGSMAFGGDPVSFLGVIDEPLELPGDLSIGHEPRVAAGSLYGDLPGGEVPQ</sequence>
<gene>
    <name evidence="1" type="ORF">FHR83_006737</name>
</gene>